<evidence type="ECO:0000256" key="4">
    <source>
        <dbReference type="ARBA" id="ARBA00022553"/>
    </source>
</evidence>
<dbReference type="WBParaSite" id="EVEC_0000671501-mRNA-1">
    <property type="protein sequence ID" value="EVEC_0000671501-mRNA-1"/>
    <property type="gene ID" value="EVEC_0000671501"/>
</dbReference>
<protein>
    <recommendedName>
        <fullName evidence="2">Hepatocyte growth factor-regulated tyrosine kinase substrate</fullName>
    </recommendedName>
</protein>
<dbReference type="Pfam" id="PF01363">
    <property type="entry name" value="FYVE"/>
    <property type="match status" value="1"/>
</dbReference>
<dbReference type="InterPro" id="IPR017455">
    <property type="entry name" value="Znf_FYVE-rel"/>
</dbReference>
<dbReference type="Gene3D" id="1.25.40.90">
    <property type="match status" value="1"/>
</dbReference>
<dbReference type="PANTHER" id="PTHR46275:SF1">
    <property type="entry name" value="HEPATOCYTE GROWTH FACTOR-REGULATED TYROSINE KINASE SUBSTRATE"/>
    <property type="match status" value="1"/>
</dbReference>
<evidence type="ECO:0000256" key="6">
    <source>
        <dbReference type="ARBA" id="ARBA00022771"/>
    </source>
</evidence>
<evidence type="ECO:0000256" key="2">
    <source>
        <dbReference type="ARBA" id="ARBA00015450"/>
    </source>
</evidence>
<dbReference type="AlphaFoldDB" id="A0A0N4V8K4"/>
<reference evidence="14" key="1">
    <citation type="submission" date="2016-04" db="UniProtKB">
        <authorList>
            <consortium name="WormBaseParasite"/>
        </authorList>
    </citation>
    <scope>IDENTIFICATION</scope>
</reference>
<dbReference type="InterPro" id="IPR024641">
    <property type="entry name" value="HRS_helical"/>
</dbReference>
<feature type="transmembrane region" description="Helical" evidence="11">
    <location>
        <begin position="555"/>
        <end position="577"/>
    </location>
</feature>
<dbReference type="SUPFAM" id="SSF57903">
    <property type="entry name" value="FYVE/PHD zinc finger"/>
    <property type="match status" value="1"/>
</dbReference>
<feature type="coiled-coil region" evidence="9">
    <location>
        <begin position="601"/>
        <end position="637"/>
    </location>
</feature>
<evidence type="ECO:0000256" key="5">
    <source>
        <dbReference type="ARBA" id="ARBA00022723"/>
    </source>
</evidence>
<feature type="domain" description="FYVE-type" evidence="12">
    <location>
        <begin position="153"/>
        <end position="213"/>
    </location>
</feature>
<evidence type="ECO:0000313" key="14">
    <source>
        <dbReference type="WBParaSite" id="EVEC_0000671501-mRNA-1"/>
    </source>
</evidence>
<dbReference type="Gene3D" id="3.30.40.10">
    <property type="entry name" value="Zinc/RING finger domain, C3HC4 (zinc finger)"/>
    <property type="match status" value="1"/>
</dbReference>
<dbReference type="Gene3D" id="1.20.5.1940">
    <property type="match status" value="1"/>
</dbReference>
<evidence type="ECO:0000256" key="3">
    <source>
        <dbReference type="ARBA" id="ARBA00022490"/>
    </source>
</evidence>
<keyword evidence="5" id="KW-0479">Metal-binding</keyword>
<evidence type="ECO:0000256" key="1">
    <source>
        <dbReference type="ARBA" id="ARBA00004496"/>
    </source>
</evidence>
<dbReference type="GO" id="GO:0005769">
    <property type="term" value="C:early endosome"/>
    <property type="evidence" value="ECO:0007669"/>
    <property type="project" value="TreeGrafter"/>
</dbReference>
<keyword evidence="11" id="KW-1133">Transmembrane helix</keyword>
<evidence type="ECO:0000259" key="12">
    <source>
        <dbReference type="PROSITE" id="PS50178"/>
    </source>
</evidence>
<keyword evidence="3" id="KW-0963">Cytoplasm</keyword>
<dbReference type="SUPFAM" id="SSF48464">
    <property type="entry name" value="ENTH/VHS domain"/>
    <property type="match status" value="1"/>
</dbReference>
<keyword evidence="11" id="KW-0812">Transmembrane</keyword>
<sequence>LKVFLDKATDSTLVDPNWEAILECVDLIRGGEATAKSALSAVQKRFHSENPHVAHHALLVLEACMKNCGSKFHKEVATIDFTRDLRALALDSSSEKVKNKILELLQCWSIAFKDKPEFKIIADTQELMKHEGIEFPKISESKAMFAAESAPEWAEGDVCYRCRTSFNIWNRRHHCRACGQSFCVKCSSNQSYLPQYGIEKEVRVCDGCFEKLSSSKKKASAESLSAKLAGTSISSGDESAKLAKQKAKELKDDEEYEFNLALAISQSEAEAKEQERQKQLYQMFNGPNYSGKSEKVLLNGTLESSRSEQSSGYKNLSAEEEETKSSVLDSEAPLDPELARYLNKDYWQKRSQEQNEAVVFIVQFYVLRLIQMLTSTTEVRKAPVPTAPPPSECSYSLGASRSEKGNYAQSLAPSLVSTQKGVDGDMTTAQLATDEEEQTAETMEFCKQVYDEVRSCFSLYLLIYKKGTDSVSEDFWTALNIFHILHFLINKILAARCFIVVTKMVNRINSNRMRNRSLFNDTAIQSLWSRMTGMLEQVKIRKNKLDEKKTLHTDLSLSAVYVYLINFCPIIYISFLLKNRAAHYELLMDKINNIKYTRAAVDQLREQFLREEEERKRREKEEKQREMMQTAALLRQQKHLMLQAQQREQIRRMLTPSGTVGCSSYYPSPSYAMMQSTMMGNPVQGIQAESTFVRPSSPFPPYGYSGAANVNPPPGSQLGVTYVQVSQPSQTTETAVQQNVDVASNTSGVLQKVSSQQAIPSAVNMIDSYSNPSLVSSFSGNVQQQQTVYPLSSGSVLTTGEQAIQNQQQLSVSMAGQAMTCSQKVPVPVSVQQQISQPVAVQQQVPVPGGIVQNIAQTGPVTQQNPLSAEVMKQITQATVASQQPAQIVTSVPPVSQSIQQQASQSISVSQFPSSTPQQMFPAGQVLPEQIYAQQLNASQFQGMQNAYSNPQLQYSTQQFPAGSYQLMSMQGVPQMSYQQPAFLLRVIYISRRMSLERCYHLSNYSKKIPYTSAFLGAQNQVVASQQVQPPLQSAQDGVAEGPLISFD</sequence>
<evidence type="ECO:0000256" key="11">
    <source>
        <dbReference type="SAM" id="Phobius"/>
    </source>
</evidence>
<keyword evidence="9" id="KW-0175">Coiled coil</keyword>
<keyword evidence="11" id="KW-0472">Membrane</keyword>
<dbReference type="PANTHER" id="PTHR46275">
    <property type="entry name" value="HEPATOCYTE GROWTH FACTOR-REGULATED TYROSINE KINASE SUBSTRATE"/>
    <property type="match status" value="1"/>
</dbReference>
<dbReference type="InterPro" id="IPR002014">
    <property type="entry name" value="VHS_dom"/>
</dbReference>
<dbReference type="Pfam" id="PF12210">
    <property type="entry name" value="Hrs_helical"/>
    <property type="match status" value="1"/>
</dbReference>
<dbReference type="InterPro" id="IPR011011">
    <property type="entry name" value="Znf_FYVE_PHD"/>
</dbReference>
<keyword evidence="4" id="KW-0597">Phosphoprotein</keyword>
<comment type="subcellular location">
    <subcellularLocation>
        <location evidence="1">Cytoplasm</location>
    </subcellularLocation>
</comment>
<dbReference type="InterPro" id="IPR013083">
    <property type="entry name" value="Znf_RING/FYVE/PHD"/>
</dbReference>
<dbReference type="CDD" id="cd15720">
    <property type="entry name" value="FYVE_Hrs"/>
    <property type="match status" value="1"/>
</dbReference>
<evidence type="ECO:0000259" key="13">
    <source>
        <dbReference type="PROSITE" id="PS50179"/>
    </source>
</evidence>
<organism evidence="14">
    <name type="scientific">Enterobius vermicularis</name>
    <name type="common">Human pinworm</name>
    <dbReference type="NCBI Taxonomy" id="51028"/>
    <lineage>
        <taxon>Eukaryota</taxon>
        <taxon>Metazoa</taxon>
        <taxon>Ecdysozoa</taxon>
        <taxon>Nematoda</taxon>
        <taxon>Chromadorea</taxon>
        <taxon>Rhabditida</taxon>
        <taxon>Spirurina</taxon>
        <taxon>Oxyuridomorpha</taxon>
        <taxon>Oxyuroidea</taxon>
        <taxon>Oxyuridae</taxon>
        <taxon>Enterobius</taxon>
    </lineage>
</organism>
<keyword evidence="7" id="KW-0862">Zinc</keyword>
<name>A0A0N4V8K4_ENTVE</name>
<dbReference type="InterPro" id="IPR008942">
    <property type="entry name" value="ENTH_VHS"/>
</dbReference>
<feature type="region of interest" description="Disordered" evidence="10">
    <location>
        <begin position="302"/>
        <end position="331"/>
    </location>
</feature>
<feature type="compositionally biased region" description="Polar residues" evidence="10">
    <location>
        <begin position="302"/>
        <end position="314"/>
    </location>
</feature>
<dbReference type="InterPro" id="IPR017073">
    <property type="entry name" value="HGS/VPS27"/>
</dbReference>
<dbReference type="SMART" id="SM00064">
    <property type="entry name" value="FYVE"/>
    <property type="match status" value="1"/>
</dbReference>
<evidence type="ECO:0000256" key="9">
    <source>
        <dbReference type="SAM" id="Coils"/>
    </source>
</evidence>
<dbReference type="PROSITE" id="PS50179">
    <property type="entry name" value="VHS"/>
    <property type="match status" value="1"/>
</dbReference>
<dbReference type="Pfam" id="PF00790">
    <property type="entry name" value="VHS"/>
    <property type="match status" value="1"/>
</dbReference>
<evidence type="ECO:0000256" key="8">
    <source>
        <dbReference type="PROSITE-ProRule" id="PRU00091"/>
    </source>
</evidence>
<dbReference type="InterPro" id="IPR000306">
    <property type="entry name" value="Znf_FYVE"/>
</dbReference>
<evidence type="ECO:0000256" key="7">
    <source>
        <dbReference type="ARBA" id="ARBA00022833"/>
    </source>
</evidence>
<keyword evidence="6 8" id="KW-0863">Zinc-finger</keyword>
<dbReference type="GO" id="GO:0032456">
    <property type="term" value="P:endocytic recycling"/>
    <property type="evidence" value="ECO:0007669"/>
    <property type="project" value="TreeGrafter"/>
</dbReference>
<dbReference type="GO" id="GO:0008270">
    <property type="term" value="F:zinc ion binding"/>
    <property type="evidence" value="ECO:0007669"/>
    <property type="project" value="UniProtKB-KW"/>
</dbReference>
<feature type="domain" description="VHS" evidence="13">
    <location>
        <begin position="8"/>
        <end position="136"/>
    </location>
</feature>
<dbReference type="SMART" id="SM00288">
    <property type="entry name" value="VHS"/>
    <property type="match status" value="1"/>
</dbReference>
<dbReference type="GO" id="GO:0043130">
    <property type="term" value="F:ubiquitin binding"/>
    <property type="evidence" value="ECO:0007669"/>
    <property type="project" value="InterPro"/>
</dbReference>
<evidence type="ECO:0000256" key="10">
    <source>
        <dbReference type="SAM" id="MobiDB-lite"/>
    </source>
</evidence>
<dbReference type="GO" id="GO:0035091">
    <property type="term" value="F:phosphatidylinositol binding"/>
    <property type="evidence" value="ECO:0007669"/>
    <property type="project" value="InterPro"/>
</dbReference>
<accession>A0A0N4V8K4</accession>
<dbReference type="PROSITE" id="PS50178">
    <property type="entry name" value="ZF_FYVE"/>
    <property type="match status" value="1"/>
</dbReference>
<proteinExistence type="predicted"/>
<dbReference type="GO" id="GO:0031623">
    <property type="term" value="P:receptor internalization"/>
    <property type="evidence" value="ECO:0007669"/>
    <property type="project" value="TreeGrafter"/>
</dbReference>